<evidence type="ECO:0000313" key="4">
    <source>
        <dbReference type="Proteomes" id="UP001200145"/>
    </source>
</evidence>
<dbReference type="PROSITE" id="PS50846">
    <property type="entry name" value="HMA_2"/>
    <property type="match status" value="1"/>
</dbReference>
<proteinExistence type="predicted"/>
<dbReference type="InterPro" id="IPR006121">
    <property type="entry name" value="HMA_dom"/>
</dbReference>
<dbReference type="InterPro" id="IPR036163">
    <property type="entry name" value="HMA_dom_sf"/>
</dbReference>
<reference evidence="3 4" key="1">
    <citation type="submission" date="2022-01" db="EMBL/GenBank/DDBJ databases">
        <title>Flavihumibacter sp. nov., isolated from sediment of a river.</title>
        <authorList>
            <person name="Liu H."/>
        </authorList>
    </citation>
    <scope>NUCLEOTIDE SEQUENCE [LARGE SCALE GENOMIC DNA]</scope>
    <source>
        <strain evidence="3 4">RY-1</strain>
    </source>
</reference>
<evidence type="ECO:0000259" key="2">
    <source>
        <dbReference type="PROSITE" id="PS50846"/>
    </source>
</evidence>
<keyword evidence="4" id="KW-1185">Reference proteome</keyword>
<evidence type="ECO:0000256" key="1">
    <source>
        <dbReference type="SAM" id="SignalP"/>
    </source>
</evidence>
<dbReference type="RefSeq" id="WP_234864049.1">
    <property type="nucleotide sequence ID" value="NZ_JAKEVY010000001.1"/>
</dbReference>
<dbReference type="Proteomes" id="UP001200145">
    <property type="component" value="Unassembled WGS sequence"/>
</dbReference>
<sequence length="181" mass="19634">MKQVLIACLLALFGMNANAQFSKASLQASGLTCALCTKAINNSLEQLEFIKSVKPEIKTSSFLIEFKEGANVDIDALRKGVEDAGFSVAKLQLTGNFDQLAVAQDEHATINGKTFHFLSVKKQTLSGEQVLTIVDKNFIPAKEFKKYSKSSSMSCVQTGKAGDCCQKEGLSADSRIYHVTI</sequence>
<evidence type="ECO:0000313" key="3">
    <source>
        <dbReference type="EMBL" id="MCF1713519.1"/>
    </source>
</evidence>
<comment type="caution">
    <text evidence="3">The sequence shown here is derived from an EMBL/GenBank/DDBJ whole genome shotgun (WGS) entry which is preliminary data.</text>
</comment>
<accession>A0ABS9BCW2</accession>
<protein>
    <submittedName>
        <fullName evidence="3">Heavy-metal-associated domain-containing protein</fullName>
    </submittedName>
</protein>
<organism evidence="3 4">
    <name type="scientific">Flavihumibacter fluminis</name>
    <dbReference type="NCBI Taxonomy" id="2909236"/>
    <lineage>
        <taxon>Bacteria</taxon>
        <taxon>Pseudomonadati</taxon>
        <taxon>Bacteroidota</taxon>
        <taxon>Chitinophagia</taxon>
        <taxon>Chitinophagales</taxon>
        <taxon>Chitinophagaceae</taxon>
        <taxon>Flavihumibacter</taxon>
    </lineage>
</organism>
<feature type="domain" description="HMA" evidence="2">
    <location>
        <begin position="22"/>
        <end position="89"/>
    </location>
</feature>
<keyword evidence="1" id="KW-0732">Signal</keyword>
<feature type="signal peptide" evidence="1">
    <location>
        <begin position="1"/>
        <end position="19"/>
    </location>
</feature>
<dbReference type="EMBL" id="JAKEVY010000001">
    <property type="protein sequence ID" value="MCF1713519.1"/>
    <property type="molecule type" value="Genomic_DNA"/>
</dbReference>
<dbReference type="Pfam" id="PF00403">
    <property type="entry name" value="HMA"/>
    <property type="match status" value="1"/>
</dbReference>
<dbReference type="Gene3D" id="3.30.70.100">
    <property type="match status" value="1"/>
</dbReference>
<gene>
    <name evidence="3" type="ORF">L0U88_02610</name>
</gene>
<dbReference type="SUPFAM" id="SSF55008">
    <property type="entry name" value="HMA, heavy metal-associated domain"/>
    <property type="match status" value="1"/>
</dbReference>
<feature type="chain" id="PRO_5047253249" evidence="1">
    <location>
        <begin position="20"/>
        <end position="181"/>
    </location>
</feature>
<name>A0ABS9BCW2_9BACT</name>